<dbReference type="GO" id="GO:0016746">
    <property type="term" value="F:acyltransferase activity"/>
    <property type="evidence" value="ECO:0007669"/>
    <property type="project" value="UniProtKB-KW"/>
</dbReference>
<evidence type="ECO:0000256" key="4">
    <source>
        <dbReference type="ARBA" id="ARBA00023315"/>
    </source>
</evidence>
<keyword evidence="3" id="KW-0677">Repeat</keyword>
<comment type="caution">
    <text evidence="5">The sequence shown here is derived from an EMBL/GenBank/DDBJ whole genome shotgun (WGS) entry which is preliminary data.</text>
</comment>
<keyword evidence="2" id="KW-0808">Transferase</keyword>
<evidence type="ECO:0000313" key="5">
    <source>
        <dbReference type="EMBL" id="EKS35625.1"/>
    </source>
</evidence>
<dbReference type="CDD" id="cd04647">
    <property type="entry name" value="LbH_MAT_like"/>
    <property type="match status" value="1"/>
</dbReference>
<reference evidence="5 6" key="1">
    <citation type="submission" date="2012-04" db="EMBL/GenBank/DDBJ databases">
        <title>The Genome Sequence of Afipia clevelandensis ATCC 49720.</title>
        <authorList>
            <consortium name="The Broad Institute Genome Sequencing Platform"/>
            <person name="Earl A."/>
            <person name="Ward D."/>
            <person name="Feldgarden M."/>
            <person name="Gevers D."/>
            <person name="Huys G."/>
            <person name="Walker B."/>
            <person name="Young S.K."/>
            <person name="Zeng Q."/>
            <person name="Gargeya S."/>
            <person name="Fitzgerald M."/>
            <person name="Haas B."/>
            <person name="Abouelleil A."/>
            <person name="Alvarado L."/>
            <person name="Arachchi H.M."/>
            <person name="Berlin A."/>
            <person name="Chapman S.B."/>
            <person name="Goldberg J."/>
            <person name="Griggs A."/>
            <person name="Gujja S."/>
            <person name="Hansen M."/>
            <person name="Howarth C."/>
            <person name="Imamovic A."/>
            <person name="Larimer J."/>
            <person name="McCowen C."/>
            <person name="Montmayeur A."/>
            <person name="Murphy C."/>
            <person name="Neiman D."/>
            <person name="Pearson M."/>
            <person name="Priest M."/>
            <person name="Roberts A."/>
            <person name="Saif S."/>
            <person name="Shea T."/>
            <person name="Sisk P."/>
            <person name="Sykes S."/>
            <person name="Wortman J."/>
            <person name="Nusbaum C."/>
            <person name="Birren B."/>
        </authorList>
    </citation>
    <scope>NUCLEOTIDE SEQUENCE [LARGE SCALE GENOMIC DNA]</scope>
    <source>
        <strain evidence="5 6">ATCC 49720</strain>
    </source>
</reference>
<gene>
    <name evidence="5" type="ORF">HMPREF9696_01837</name>
</gene>
<dbReference type="Pfam" id="PF00132">
    <property type="entry name" value="Hexapep"/>
    <property type="match status" value="1"/>
</dbReference>
<protein>
    <recommendedName>
        <fullName evidence="7">Maltose/galactoside acetyltransferase domain-containing protein</fullName>
    </recommendedName>
</protein>
<dbReference type="Pfam" id="PF14602">
    <property type="entry name" value="Hexapep_2"/>
    <property type="match status" value="1"/>
</dbReference>
<evidence type="ECO:0000256" key="3">
    <source>
        <dbReference type="ARBA" id="ARBA00022737"/>
    </source>
</evidence>
<dbReference type="PROSITE" id="PS00101">
    <property type="entry name" value="HEXAPEP_TRANSFERASES"/>
    <property type="match status" value="1"/>
</dbReference>
<dbReference type="SUPFAM" id="SSF51161">
    <property type="entry name" value="Trimeric LpxA-like enzymes"/>
    <property type="match status" value="1"/>
</dbReference>
<comment type="similarity">
    <text evidence="1">Belongs to the transferase hexapeptide repeat family.</text>
</comment>
<name>K8P7K2_9BRAD</name>
<dbReference type="InterPro" id="IPR011004">
    <property type="entry name" value="Trimer_LpxA-like_sf"/>
</dbReference>
<dbReference type="InterPro" id="IPR050179">
    <property type="entry name" value="Trans_hexapeptide_repeat"/>
</dbReference>
<keyword evidence="6" id="KW-1185">Reference proteome</keyword>
<dbReference type="InterPro" id="IPR001451">
    <property type="entry name" value="Hexapep"/>
</dbReference>
<dbReference type="Gene3D" id="2.160.10.10">
    <property type="entry name" value="Hexapeptide repeat proteins"/>
    <property type="match status" value="1"/>
</dbReference>
<dbReference type="AlphaFoldDB" id="K8P7K2"/>
<evidence type="ECO:0000313" key="6">
    <source>
        <dbReference type="Proteomes" id="UP000001095"/>
    </source>
</evidence>
<evidence type="ECO:0000256" key="1">
    <source>
        <dbReference type="ARBA" id="ARBA00007274"/>
    </source>
</evidence>
<dbReference type="HOGENOM" id="CLU_051638_7_2_5"/>
<evidence type="ECO:0000256" key="2">
    <source>
        <dbReference type="ARBA" id="ARBA00022679"/>
    </source>
</evidence>
<dbReference type="EMBL" id="AGWY01000008">
    <property type="protein sequence ID" value="EKS35625.1"/>
    <property type="molecule type" value="Genomic_DNA"/>
</dbReference>
<proteinExistence type="inferred from homology"/>
<dbReference type="PANTHER" id="PTHR43300">
    <property type="entry name" value="ACETYLTRANSFERASE"/>
    <property type="match status" value="1"/>
</dbReference>
<keyword evidence="4" id="KW-0012">Acyltransferase</keyword>
<dbReference type="Proteomes" id="UP000001095">
    <property type="component" value="Unassembled WGS sequence"/>
</dbReference>
<dbReference type="PATRIC" id="fig|883079.3.peg.1864"/>
<sequence>MSEGFPAKNSSSVEKTDKMLHLVREFLGELSRRKKAQFNRRVSIGDLLTERGDNAAMYGFGEGTTMYDNVLVLGDVKVGRNTWIGPDCILDGSGGGLEIGDYCSISAGVHIYSHDTVHWSLSGGKLPVRKKPVCIGERVYIGPHSIVVSGVTVGRKSVIGANSFVNRDVPEGTFVAGSPAVAVGRVEGENEDVRMVPVTR</sequence>
<dbReference type="RefSeq" id="WP_002712703.1">
    <property type="nucleotide sequence ID" value="NZ_KB375281.1"/>
</dbReference>
<dbReference type="InterPro" id="IPR018357">
    <property type="entry name" value="Hexapep_transf_CS"/>
</dbReference>
<organism evidence="5 6">
    <name type="scientific">Afipia clevelandensis ATCC 49720</name>
    <dbReference type="NCBI Taxonomy" id="883079"/>
    <lineage>
        <taxon>Bacteria</taxon>
        <taxon>Pseudomonadati</taxon>
        <taxon>Pseudomonadota</taxon>
        <taxon>Alphaproteobacteria</taxon>
        <taxon>Hyphomicrobiales</taxon>
        <taxon>Nitrobacteraceae</taxon>
        <taxon>Afipia</taxon>
    </lineage>
</organism>
<accession>K8P7K2</accession>
<dbReference type="OrthoDB" id="9815592at2"/>
<evidence type="ECO:0008006" key="7">
    <source>
        <dbReference type="Google" id="ProtNLM"/>
    </source>
</evidence>
<dbReference type="PANTHER" id="PTHR43300:SF11">
    <property type="entry name" value="ACETYLTRANSFERASE RV3034C-RELATED"/>
    <property type="match status" value="1"/>
</dbReference>